<evidence type="ECO:0000313" key="4">
    <source>
        <dbReference type="Proteomes" id="UP000807371"/>
    </source>
</evidence>
<dbReference type="Pfam" id="PF01341">
    <property type="entry name" value="Glyco_hydro_6"/>
    <property type="match status" value="1"/>
</dbReference>
<comment type="caution">
    <text evidence="3">The sequence shown here is derived from an EMBL/GenBank/DDBJ whole genome shotgun (WGS) entry which is preliminary data.</text>
</comment>
<dbReference type="InterPro" id="IPR016288">
    <property type="entry name" value="Beta_cellobiohydrolase"/>
</dbReference>
<sequence length="400" mass="40886">MPGPSTAPAGNGAGLPGAAAPSGIGAGTPGAAAAPESAAVPESPVASGNGAAGSARPSGPGGPAEPSGPGEHVESSRAAGGSGDRAGDPSRFAAEPADERTAARYAAIRYAVDTLEPLPRTRVYLDAGHPGWHTVRSIVPRLLAAGADRATGFFLNVSGYRSDDENAWYGRLVSSCLALAGHGHDPASCADRDWSRQEARAWLGARAEVLDPARMKHFVTDTSRNGQGPWRPPAGRHPDPQDWCNPPGRGLGARPTLRTDDPLHDAALWVKTPGESDGGCLRGGPGPKDPERGMVAPPAGEWFATQALELVRLARPGIIPEWVGMIGARGLFPPVELTPVDAALYLDARRDADRPGGAASPGGAPAPDGDRGSGGAEGAGDAEDRAEPKGRVTLKDRVEP</sequence>
<dbReference type="PRINTS" id="PR00733">
    <property type="entry name" value="GLHYDRLASE6"/>
</dbReference>
<keyword evidence="1 3" id="KW-0378">Hydrolase</keyword>
<accession>A0ABS0NQX0</accession>
<dbReference type="GO" id="GO:0016787">
    <property type="term" value="F:hydrolase activity"/>
    <property type="evidence" value="ECO:0007669"/>
    <property type="project" value="UniProtKB-KW"/>
</dbReference>
<feature type="region of interest" description="Disordered" evidence="2">
    <location>
        <begin position="271"/>
        <end position="290"/>
    </location>
</feature>
<comment type="similarity">
    <text evidence="1">Belongs to the glycosyl hydrolase family 6.</text>
</comment>
<evidence type="ECO:0000313" key="3">
    <source>
        <dbReference type="EMBL" id="MBH5337578.1"/>
    </source>
</evidence>
<organism evidence="3 4">
    <name type="scientific">Streptomyces pactum</name>
    <dbReference type="NCBI Taxonomy" id="68249"/>
    <lineage>
        <taxon>Bacteria</taxon>
        <taxon>Bacillati</taxon>
        <taxon>Actinomycetota</taxon>
        <taxon>Actinomycetes</taxon>
        <taxon>Kitasatosporales</taxon>
        <taxon>Streptomycetaceae</taxon>
        <taxon>Streptomyces</taxon>
    </lineage>
</organism>
<gene>
    <name evidence="3" type="ORF">IHE55_23555</name>
</gene>
<keyword evidence="1" id="KW-0326">Glycosidase</keyword>
<feature type="compositionally biased region" description="Gly residues" evidence="2">
    <location>
        <begin position="276"/>
        <end position="286"/>
    </location>
</feature>
<dbReference type="Gene3D" id="3.20.20.40">
    <property type="entry name" value="1, 4-beta cellobiohydrolase"/>
    <property type="match status" value="1"/>
</dbReference>
<feature type="compositionally biased region" description="Low complexity" evidence="2">
    <location>
        <begin position="355"/>
        <end position="367"/>
    </location>
</feature>
<feature type="region of interest" description="Disordered" evidence="2">
    <location>
        <begin position="220"/>
        <end position="245"/>
    </location>
</feature>
<dbReference type="EMBL" id="JACYXC010000001">
    <property type="protein sequence ID" value="MBH5337578.1"/>
    <property type="molecule type" value="Genomic_DNA"/>
</dbReference>
<dbReference type="PANTHER" id="PTHR34876">
    <property type="match status" value="1"/>
</dbReference>
<dbReference type="InterPro" id="IPR036434">
    <property type="entry name" value="Beta_cellobiohydrolase_sf"/>
</dbReference>
<reference evidence="3 4" key="1">
    <citation type="submission" date="2020-09" db="EMBL/GenBank/DDBJ databases">
        <title>Biosynthesis of the nuclear factor of activated T cells inhibitor NFAT-133 and its congeners in Streptomyces pactum.</title>
        <authorList>
            <person name="Zhou W."/>
            <person name="Posri P."/>
            <person name="Abugrain M.E."/>
            <person name="Weisberg A.J."/>
            <person name="Chang J.H."/>
            <person name="Mahmud T."/>
        </authorList>
    </citation>
    <scope>NUCLEOTIDE SEQUENCE [LARGE SCALE GENOMIC DNA]</scope>
    <source>
        <strain evidence="3 4">ATCC 27456</strain>
    </source>
</reference>
<keyword evidence="4" id="KW-1185">Reference proteome</keyword>
<protein>
    <recommendedName>
        <fullName evidence="1">Glucanase</fullName>
        <ecNumber evidence="1">3.2.1.-</ecNumber>
    </recommendedName>
</protein>
<dbReference type="SUPFAM" id="SSF51989">
    <property type="entry name" value="Glycosyl hydrolases family 6, cellulases"/>
    <property type="match status" value="1"/>
</dbReference>
<feature type="compositionally biased region" description="Low complexity" evidence="2">
    <location>
        <begin position="16"/>
        <end position="70"/>
    </location>
</feature>
<evidence type="ECO:0000256" key="2">
    <source>
        <dbReference type="SAM" id="MobiDB-lite"/>
    </source>
</evidence>
<dbReference type="PANTHER" id="PTHR34876:SF4">
    <property type="entry name" value="1,4-BETA-D-GLUCAN CELLOBIOHYDROLASE C-RELATED"/>
    <property type="match status" value="1"/>
</dbReference>
<dbReference type="Proteomes" id="UP000807371">
    <property type="component" value="Unassembled WGS sequence"/>
</dbReference>
<feature type="region of interest" description="Disordered" evidence="2">
    <location>
        <begin position="352"/>
        <end position="400"/>
    </location>
</feature>
<proteinExistence type="inferred from homology"/>
<keyword evidence="1" id="KW-0624">Polysaccharide degradation</keyword>
<keyword evidence="1" id="KW-0119">Carbohydrate metabolism</keyword>
<feature type="region of interest" description="Disordered" evidence="2">
    <location>
        <begin position="1"/>
        <end position="98"/>
    </location>
</feature>
<keyword evidence="1" id="KW-0136">Cellulose degradation</keyword>
<name>A0ABS0NQX0_9ACTN</name>
<evidence type="ECO:0000256" key="1">
    <source>
        <dbReference type="RuleBase" id="RU361186"/>
    </source>
</evidence>
<dbReference type="EC" id="3.2.1.-" evidence="1"/>
<feature type="compositionally biased region" description="Basic and acidic residues" evidence="2">
    <location>
        <begin position="382"/>
        <end position="400"/>
    </location>
</feature>